<comment type="cofactor">
    <cofactor evidence="1">
        <name>pyruvate</name>
        <dbReference type="ChEBI" id="CHEBI:15361"/>
    </cofactor>
</comment>
<reference evidence="12" key="1">
    <citation type="submission" date="2013-08" db="EMBL/GenBank/DDBJ databases">
        <authorList>
            <person name="Mendez C."/>
            <person name="Richter M."/>
            <person name="Ferrer M."/>
            <person name="Sanchez J."/>
        </authorList>
    </citation>
    <scope>NUCLEOTIDE SEQUENCE</scope>
</reference>
<evidence type="ECO:0000256" key="4">
    <source>
        <dbReference type="ARBA" id="ARBA00022516"/>
    </source>
</evidence>
<dbReference type="GO" id="GO:0004609">
    <property type="term" value="F:phosphatidylserine decarboxylase activity"/>
    <property type="evidence" value="ECO:0007669"/>
    <property type="project" value="UniProtKB-EC"/>
</dbReference>
<dbReference type="UniPathway" id="UPA00558"/>
<dbReference type="PANTHER" id="PTHR10067:SF6">
    <property type="entry name" value="PHOSPHATIDYLSERINE DECARBOXYLASE PROENZYME, MITOCHONDRIAL"/>
    <property type="match status" value="1"/>
</dbReference>
<keyword evidence="9" id="KW-1208">Phospholipid metabolism</keyword>
<dbReference type="Pfam" id="PF02666">
    <property type="entry name" value="PS_Dcarbxylase"/>
    <property type="match status" value="1"/>
</dbReference>
<dbReference type="AlphaFoldDB" id="T0ZZR8"/>
<dbReference type="InterPro" id="IPR033177">
    <property type="entry name" value="PSD-B"/>
</dbReference>
<dbReference type="EC" id="4.1.1.65" evidence="3"/>
<evidence type="ECO:0000256" key="6">
    <source>
        <dbReference type="ARBA" id="ARBA00023098"/>
    </source>
</evidence>
<gene>
    <name evidence="12" type="ORF">B1B_17258</name>
</gene>
<comment type="pathway">
    <text evidence="2">Lipid metabolism.</text>
</comment>
<keyword evidence="6" id="KW-0443">Lipid metabolism</keyword>
<proteinExistence type="predicted"/>
<dbReference type="GO" id="GO:0006646">
    <property type="term" value="P:phosphatidylethanolamine biosynthetic process"/>
    <property type="evidence" value="ECO:0007669"/>
    <property type="project" value="UniProtKB-UniPathway"/>
</dbReference>
<dbReference type="NCBIfam" id="TIGR00163">
    <property type="entry name" value="PS_decarb"/>
    <property type="match status" value="1"/>
</dbReference>
<evidence type="ECO:0000256" key="9">
    <source>
        <dbReference type="ARBA" id="ARBA00023264"/>
    </source>
</evidence>
<evidence type="ECO:0000256" key="1">
    <source>
        <dbReference type="ARBA" id="ARBA00001928"/>
    </source>
</evidence>
<dbReference type="InterPro" id="IPR003817">
    <property type="entry name" value="PS_Dcarbxylase"/>
</dbReference>
<evidence type="ECO:0000256" key="8">
    <source>
        <dbReference type="ARBA" id="ARBA00023239"/>
    </source>
</evidence>
<keyword evidence="4" id="KW-0444">Lipid biosynthesis</keyword>
<evidence type="ECO:0000256" key="2">
    <source>
        <dbReference type="ARBA" id="ARBA00005189"/>
    </source>
</evidence>
<evidence type="ECO:0000313" key="12">
    <source>
        <dbReference type="EMBL" id="EQD34344.1"/>
    </source>
</evidence>
<accession>T0ZZR8</accession>
<evidence type="ECO:0000256" key="3">
    <source>
        <dbReference type="ARBA" id="ARBA00012243"/>
    </source>
</evidence>
<name>T0ZZR8_9ZZZZ</name>
<evidence type="ECO:0000256" key="11">
    <source>
        <dbReference type="ARBA" id="ARBA00024326"/>
    </source>
</evidence>
<reference evidence="12" key="2">
    <citation type="journal article" date="2014" name="ISME J.">
        <title>Microbial stratification in low pH oxic and suboxic macroscopic growths along an acid mine drainage.</title>
        <authorList>
            <person name="Mendez-Garcia C."/>
            <person name="Mesa V."/>
            <person name="Sprenger R.R."/>
            <person name="Richter M."/>
            <person name="Diez M.S."/>
            <person name="Solano J."/>
            <person name="Bargiela R."/>
            <person name="Golyshina O.V."/>
            <person name="Manteca A."/>
            <person name="Ramos J.L."/>
            <person name="Gallego J.R."/>
            <person name="Llorente I."/>
            <person name="Martins Dos Santos V.A."/>
            <person name="Jensen O.N."/>
            <person name="Pelaez A.I."/>
            <person name="Sanchez J."/>
            <person name="Ferrer M."/>
        </authorList>
    </citation>
    <scope>NUCLEOTIDE SEQUENCE</scope>
</reference>
<keyword evidence="5" id="KW-0210">Decarboxylase</keyword>
<keyword evidence="10" id="KW-0670">Pyruvate</keyword>
<comment type="pathway">
    <text evidence="11">Phospholipid metabolism; phosphatidylethanolamine biosynthesis.</text>
</comment>
<evidence type="ECO:0000256" key="7">
    <source>
        <dbReference type="ARBA" id="ARBA00023209"/>
    </source>
</evidence>
<comment type="caution">
    <text evidence="12">The sequence shown here is derived from an EMBL/GenBank/DDBJ whole genome shotgun (WGS) entry which is preliminary data.</text>
</comment>
<dbReference type="PANTHER" id="PTHR10067">
    <property type="entry name" value="PHOSPHATIDYLSERINE DECARBOXYLASE"/>
    <property type="match status" value="1"/>
</dbReference>
<keyword evidence="7" id="KW-0594">Phospholipid biosynthesis</keyword>
<sequence length="274" mass="31049">MISAPRRWLITAFYRLTRSRIPWIRWLLIRSFIFAFAVDLADAREPDPGAYPHFNAFFTRALRTDARTQAPRPALLSPVDGTLVSCGQADQSSLVTVKGQAFSWRGLILAPSLEEGLFTPEALFFNCYLAPRDYHRVHMPDAGHLIRAEWIPGRFRSVRPSRIRRRPETLAQNERVLLTFATERGPLLLILVAARLVGGIETPWCPARQSWRDTGQSFREALATGIGSHFERGEEIGRFNYGSSVLILAPESIWQPEHELGKVFVGERLATPRT</sequence>
<evidence type="ECO:0000256" key="5">
    <source>
        <dbReference type="ARBA" id="ARBA00022793"/>
    </source>
</evidence>
<evidence type="ECO:0000256" key="10">
    <source>
        <dbReference type="ARBA" id="ARBA00023317"/>
    </source>
</evidence>
<organism evidence="12">
    <name type="scientific">mine drainage metagenome</name>
    <dbReference type="NCBI Taxonomy" id="410659"/>
    <lineage>
        <taxon>unclassified sequences</taxon>
        <taxon>metagenomes</taxon>
        <taxon>ecological metagenomes</taxon>
    </lineage>
</organism>
<protein>
    <recommendedName>
        <fullName evidence="3">phosphatidylserine decarboxylase</fullName>
        <ecNumber evidence="3">4.1.1.65</ecNumber>
    </recommendedName>
</protein>
<dbReference type="EMBL" id="AUZY01011530">
    <property type="protein sequence ID" value="EQD34344.1"/>
    <property type="molecule type" value="Genomic_DNA"/>
</dbReference>
<keyword evidence="8" id="KW-0456">Lyase</keyword>